<gene>
    <name evidence="1" type="ORF">HNR00_003052</name>
</gene>
<dbReference type="Gene3D" id="3.40.50.1440">
    <property type="entry name" value="Tubulin/FtsZ, GTPase domain"/>
    <property type="match status" value="1"/>
</dbReference>
<dbReference type="InterPro" id="IPR025904">
    <property type="entry name" value="Tubulin-like"/>
</dbReference>
<proteinExistence type="predicted"/>
<organism evidence="1 2">
    <name type="scientific">Methylorubrum rhodinum</name>
    <dbReference type="NCBI Taxonomy" id="29428"/>
    <lineage>
        <taxon>Bacteria</taxon>
        <taxon>Pseudomonadati</taxon>
        <taxon>Pseudomonadota</taxon>
        <taxon>Alphaproteobacteria</taxon>
        <taxon>Hyphomicrobiales</taxon>
        <taxon>Methylobacteriaceae</taxon>
        <taxon>Methylorubrum</taxon>
    </lineage>
</organism>
<dbReference type="Proteomes" id="UP000583454">
    <property type="component" value="Unassembled WGS sequence"/>
</dbReference>
<protein>
    <recommendedName>
        <fullName evidence="3">Tubulin-like protein</fullName>
    </recommendedName>
</protein>
<evidence type="ECO:0000313" key="1">
    <source>
        <dbReference type="EMBL" id="MBB5758332.1"/>
    </source>
</evidence>
<evidence type="ECO:0000313" key="2">
    <source>
        <dbReference type="Proteomes" id="UP000583454"/>
    </source>
</evidence>
<comment type="caution">
    <text evidence="1">The sequence shown here is derived from an EMBL/GenBank/DDBJ whole genome shotgun (WGS) entry which is preliminary data.</text>
</comment>
<dbReference type="AlphaFoldDB" id="A0A840ZJR4"/>
<sequence>MSANDLKEQFRPTLLVGVGGTGIKIAERIFARALAERAWLRDRLDVVAIDTDENDLRGLSALESRQWIQVSTTDRVAQLLDKNPEIEPDWFGSRRKLPHEILNMTLLDGAAQIRLLTRLALTHALKRRAVQQPLGDAIGRIAALNSRTVFGGALNVMMVGSLAGATGSGLFLPVALLLAALCRERSIAAELRGLFLLPDVFVRSGSMQSGQIDNVHANAYAALKELNAVNLFAGERIGATDLHFEYAPGATVGRGQFPFASVSLMDYENIRGGNLGRNLDNYLEMAARAIYVLMFTPIGQKVASVSVNDARAVSRAASQDTTNIYSGVGVSTIEYPAAEVADYLTLKLANENLAGDWLRLDRSFFERQRRYEEQRAAGNVAARRPDQGQVFLEDLDQFAKKDRLPFFAEIDARLHPVIRDERTYVEKVEPRYETYLDAILGEVVARFWSRENLRRVRNREMIDSSQLRSQTTMTDMVRRLEAALDDDLRSIDTALPVAPEDDFVNILLTADDLSEGEWRPFHLQSYLIKDGPHLIEVRAFLYALARRVAERRSKLDPRAKRRLLYAQSNVFDTERAADPPDRRSPRTIETAREVAERGLLSRWVKGSPEDFRDTYAAYFNTSLQALRAFAEEEIRAKVLDLLADEIVGLERHYAGLFLELRAIFERLSQEADLLEGRHGAEMRATNGSVFVNADREAKAAVWADLRTASGGLHLAEAANKTLGRDVYRQYRNDRRLRVSTDFGALGSVFVRAIVEDFSRSAVERDFRSQYDIGIVEAIKRDSQRMRQDWKARLRALVDLVSSQSDPFLTLTDQGHGQRSMYWAVHSDVRRDIADDREFETLFTFNQGEQPLVAEAFSPKQLMCFNSKVLLELVHLTKVQAGEQAPRSVTAPAPGRYYEAYAHMIDGLIEEDLNPRAKSPHITPHLDAAWHRPGMLPEISPELSRAQRNDTYRALAIALGLGLITFDTHYGQKVAGFSTLGRVGALGSSADLVASHDWWEVTGSFLAHSELVRATERFWKETTQRLGLGESVDPDPFNALSDPALVADILRLSVPRDDEARREARTRALLAGWIAALADLVDVTARDFAAPGRQAQHNQAVKAARAGAFEALRRDGIRQETLGSIGRVFDRAVEDSRAALGSAV</sequence>
<dbReference type="RefSeq" id="WP_183570676.1">
    <property type="nucleotide sequence ID" value="NZ_JACHOP010000013.1"/>
</dbReference>
<reference evidence="1 2" key="1">
    <citation type="submission" date="2020-08" db="EMBL/GenBank/DDBJ databases">
        <title>Genomic Encyclopedia of Type Strains, Phase IV (KMG-IV): sequencing the most valuable type-strain genomes for metagenomic binning, comparative biology and taxonomic classification.</title>
        <authorList>
            <person name="Goeker M."/>
        </authorList>
    </citation>
    <scope>NUCLEOTIDE SEQUENCE [LARGE SCALE GENOMIC DNA]</scope>
    <source>
        <strain evidence="1 2">DSM 2163</strain>
    </source>
</reference>
<keyword evidence="2" id="KW-1185">Reference proteome</keyword>
<dbReference type="InterPro" id="IPR036525">
    <property type="entry name" value="Tubulin/FtsZ_GTPase_sf"/>
</dbReference>
<name>A0A840ZJR4_9HYPH</name>
<accession>A0A840ZJR4</accession>
<dbReference type="Pfam" id="PF13809">
    <property type="entry name" value="Tubulin_2"/>
    <property type="match status" value="1"/>
</dbReference>
<evidence type="ECO:0008006" key="3">
    <source>
        <dbReference type="Google" id="ProtNLM"/>
    </source>
</evidence>
<dbReference type="EMBL" id="JACHOP010000013">
    <property type="protein sequence ID" value="MBB5758332.1"/>
    <property type="molecule type" value="Genomic_DNA"/>
</dbReference>